<dbReference type="HAMAP" id="MF_01962">
    <property type="entry name" value="Adenine_deaminase"/>
    <property type="match status" value="1"/>
</dbReference>
<dbReference type="CDD" id="cd01320">
    <property type="entry name" value="ADA"/>
    <property type="match status" value="1"/>
</dbReference>
<dbReference type="Proteomes" id="UP000291236">
    <property type="component" value="Chromosome"/>
</dbReference>
<dbReference type="GO" id="GO:0005829">
    <property type="term" value="C:cytosol"/>
    <property type="evidence" value="ECO:0007669"/>
    <property type="project" value="TreeGrafter"/>
</dbReference>
<dbReference type="NCBIfam" id="NF006850">
    <property type="entry name" value="PRK09358.1-6"/>
    <property type="match status" value="1"/>
</dbReference>
<evidence type="ECO:0000256" key="5">
    <source>
        <dbReference type="HAMAP-Rule" id="MF_01962"/>
    </source>
</evidence>
<evidence type="ECO:0000259" key="6">
    <source>
        <dbReference type="Pfam" id="PF00962"/>
    </source>
</evidence>
<dbReference type="SUPFAM" id="SSF51556">
    <property type="entry name" value="Metallo-dependent hydrolases"/>
    <property type="match status" value="1"/>
</dbReference>
<dbReference type="EC" id="3.5.4.2" evidence="5"/>
<comment type="catalytic activity">
    <reaction evidence="5">
        <text>adenine + H2O + H(+) = hypoxanthine + NH4(+)</text>
        <dbReference type="Rhea" id="RHEA:23688"/>
        <dbReference type="ChEBI" id="CHEBI:15377"/>
        <dbReference type="ChEBI" id="CHEBI:15378"/>
        <dbReference type="ChEBI" id="CHEBI:16708"/>
        <dbReference type="ChEBI" id="CHEBI:17368"/>
        <dbReference type="ChEBI" id="CHEBI:28938"/>
        <dbReference type="EC" id="3.5.4.2"/>
    </reaction>
</comment>
<comment type="cofactor">
    <cofactor evidence="5">
        <name>Zn(2+)</name>
        <dbReference type="ChEBI" id="CHEBI:29105"/>
    </cofactor>
    <text evidence="5">Binds 1 zinc ion per subunit.</text>
</comment>
<feature type="binding site" evidence="5">
    <location>
        <position position="16"/>
    </location>
    <ligand>
        <name>Zn(2+)</name>
        <dbReference type="ChEBI" id="CHEBI:29105"/>
        <note>catalytic</note>
    </ligand>
</feature>
<gene>
    <name evidence="7" type="ORF">JCM31447_15710</name>
</gene>
<proteinExistence type="inferred from homology"/>
<dbReference type="InterPro" id="IPR032466">
    <property type="entry name" value="Metal_Hydrolase"/>
</dbReference>
<protein>
    <recommendedName>
        <fullName evidence="5">Adenine deaminase</fullName>
        <shortName evidence="5">ADE</shortName>
        <ecNumber evidence="5">3.5.4.2</ecNumber>
    </recommendedName>
    <alternativeName>
        <fullName evidence="5">Adenine aminohydrolase</fullName>
        <shortName evidence="5">AAH</shortName>
    </alternativeName>
</protein>
<dbReference type="InterPro" id="IPR028892">
    <property type="entry name" value="ADE"/>
</dbReference>
<sequence>MQISQLIKSLPKAELHLHIEGTLEPELMFELAQRNNIQLPYASIDEVRKSYEFHDLQSFLDVYYLGASVLRTRQDFFDLTFAYLEKAHEDGITHTEIFFDPQTHTKRGVLFEDIIMGIADALAKGKEEFAISSYIIMSFLRHLSEDDAFEVLELAKPYYKYIKAIGLDSAEVGNPPEKFKNVFAKALDLGFLTVAHAGEEGPAENIRNSLELLKVQRIDHGVNCVQDDKLLEELIYKKIPLTICPLSNIKLKVFQHMKEHNIRDLYLKGACVTINSDDPSYFGGYLADNYFECQRHLNFSFIELIQIAKNSFRASFLSEEEKLLKMEELENFVKSLSGLYAAEK</sequence>
<dbReference type="PANTHER" id="PTHR43114">
    <property type="entry name" value="ADENINE DEAMINASE"/>
    <property type="match status" value="1"/>
</dbReference>
<dbReference type="Gene3D" id="3.20.20.140">
    <property type="entry name" value="Metal-dependent hydrolases"/>
    <property type="match status" value="1"/>
</dbReference>
<feature type="binding site" evidence="5">
    <location>
        <position position="196"/>
    </location>
    <ligand>
        <name>Zn(2+)</name>
        <dbReference type="ChEBI" id="CHEBI:29105"/>
        <note>catalytic</note>
    </ligand>
</feature>
<dbReference type="InterPro" id="IPR006330">
    <property type="entry name" value="Ado/ade_deaminase"/>
</dbReference>
<organism evidence="7 8">
    <name type="scientific">Fluviispira sanaruensis</name>
    <dbReference type="NCBI Taxonomy" id="2493639"/>
    <lineage>
        <taxon>Bacteria</taxon>
        <taxon>Pseudomonadati</taxon>
        <taxon>Bdellovibrionota</taxon>
        <taxon>Oligoflexia</taxon>
        <taxon>Silvanigrellales</taxon>
        <taxon>Silvanigrellaceae</taxon>
        <taxon>Fluviispira</taxon>
    </lineage>
</organism>
<feature type="domain" description="Adenosine deaminase" evidence="6">
    <location>
        <begin position="11"/>
        <end position="326"/>
    </location>
</feature>
<feature type="binding site" evidence="5">
    <location>
        <position position="277"/>
    </location>
    <ligand>
        <name>Zn(2+)</name>
        <dbReference type="ChEBI" id="CHEBI:29105"/>
        <note>catalytic</note>
    </ligand>
</feature>
<dbReference type="GO" id="GO:0008270">
    <property type="term" value="F:zinc ion binding"/>
    <property type="evidence" value="ECO:0007669"/>
    <property type="project" value="UniProtKB-UniRule"/>
</dbReference>
<dbReference type="RefSeq" id="WP_130608357.1">
    <property type="nucleotide sequence ID" value="NZ_AP019368.1"/>
</dbReference>
<name>A0A4P2VKJ3_FLUSA</name>
<evidence type="ECO:0000313" key="8">
    <source>
        <dbReference type="Proteomes" id="UP000291236"/>
    </source>
</evidence>
<dbReference type="GO" id="GO:0043103">
    <property type="term" value="P:hypoxanthine salvage"/>
    <property type="evidence" value="ECO:0007669"/>
    <property type="project" value="UniProtKB-UniRule"/>
</dbReference>
<dbReference type="NCBIfam" id="TIGR01430">
    <property type="entry name" value="aden_deam"/>
    <property type="match status" value="1"/>
</dbReference>
<keyword evidence="2 5" id="KW-0378">Hydrolase</keyword>
<keyword evidence="4 5" id="KW-0546">Nucleotide metabolism</keyword>
<dbReference type="Pfam" id="PF00962">
    <property type="entry name" value="A_deaminase"/>
    <property type="match status" value="1"/>
</dbReference>
<keyword evidence="8" id="KW-1185">Reference proteome</keyword>
<feature type="active site" description="Proton donor" evidence="5">
    <location>
        <position position="199"/>
    </location>
</feature>
<dbReference type="EMBL" id="AP019368">
    <property type="protein sequence ID" value="BBH53128.1"/>
    <property type="molecule type" value="Genomic_DNA"/>
</dbReference>
<dbReference type="KEGG" id="sbf:JCM31447_15710"/>
<dbReference type="GO" id="GO:0009117">
    <property type="term" value="P:nucleotide metabolic process"/>
    <property type="evidence" value="ECO:0007669"/>
    <property type="project" value="UniProtKB-KW"/>
</dbReference>
<evidence type="ECO:0000256" key="4">
    <source>
        <dbReference type="ARBA" id="ARBA00023080"/>
    </source>
</evidence>
<evidence type="ECO:0000256" key="3">
    <source>
        <dbReference type="ARBA" id="ARBA00022833"/>
    </source>
</evidence>
<dbReference type="InterPro" id="IPR001365">
    <property type="entry name" value="A_deaminase_dom"/>
</dbReference>
<reference evidence="7 8" key="1">
    <citation type="submission" date="2018-12" db="EMBL/GenBank/DDBJ databases">
        <title>Rubrispira sanarue gen. nov., sp., nov., a member of the order Silvanigrellales, isolated from a brackish lake in Hamamatsu Japan.</title>
        <authorList>
            <person name="Maejima Y."/>
            <person name="Iino T."/>
            <person name="Muraguchi Y."/>
            <person name="Fukuda K."/>
            <person name="Nojiri H."/>
            <person name="Ohkuma M."/>
            <person name="Moriuchi R."/>
            <person name="Dohra H."/>
            <person name="Kimbara K."/>
            <person name="Shintani M."/>
        </authorList>
    </citation>
    <scope>NUCLEOTIDE SEQUENCE [LARGE SCALE GENOMIC DNA]</scope>
    <source>
        <strain evidence="7 8">RF1110005</strain>
    </source>
</reference>
<comment type="similarity">
    <text evidence="5">Belongs to the metallo-dependent hydrolases superfamily. Adenosine and AMP deaminases family. Adenine deaminase type 2 subfamily.</text>
</comment>
<accession>A0A4P2VKJ3</accession>
<dbReference type="OrthoDB" id="5289392at2"/>
<keyword evidence="1 5" id="KW-0479">Metal-binding</keyword>
<evidence type="ECO:0000256" key="2">
    <source>
        <dbReference type="ARBA" id="ARBA00022801"/>
    </source>
</evidence>
<evidence type="ECO:0000313" key="7">
    <source>
        <dbReference type="EMBL" id="BBH53128.1"/>
    </source>
</evidence>
<feature type="site" description="Important for catalytic activity" evidence="5">
    <location>
        <position position="220"/>
    </location>
</feature>
<feature type="binding site" evidence="5">
    <location>
        <position position="18"/>
    </location>
    <ligand>
        <name>Zn(2+)</name>
        <dbReference type="ChEBI" id="CHEBI:29105"/>
        <note>catalytic</note>
    </ligand>
</feature>
<feature type="binding site" evidence="5">
    <location>
        <position position="278"/>
    </location>
    <ligand>
        <name>substrate</name>
    </ligand>
</feature>
<dbReference type="FunFam" id="3.20.20.140:FF:000039">
    <property type="entry name" value="Adenine deaminase"/>
    <property type="match status" value="1"/>
</dbReference>
<dbReference type="PANTHER" id="PTHR43114:SF6">
    <property type="entry name" value="ADENINE DEAMINASE"/>
    <property type="match status" value="1"/>
</dbReference>
<dbReference type="GO" id="GO:0000034">
    <property type="term" value="F:adenine deaminase activity"/>
    <property type="evidence" value="ECO:0007669"/>
    <property type="project" value="UniProtKB-UniRule"/>
</dbReference>
<keyword evidence="3 5" id="KW-0862">Zinc</keyword>
<dbReference type="AlphaFoldDB" id="A0A4P2VKJ3"/>
<dbReference type="GO" id="GO:0006146">
    <property type="term" value="P:adenine catabolic process"/>
    <property type="evidence" value="ECO:0007669"/>
    <property type="project" value="UniProtKB-UniRule"/>
</dbReference>
<evidence type="ECO:0000256" key="1">
    <source>
        <dbReference type="ARBA" id="ARBA00022723"/>
    </source>
</evidence>
<comment type="function">
    <text evidence="5">Catalyzes the hydrolytic deamination of adenine to hypoxanthine. Plays an important role in the purine salvage pathway and in nitrogen catabolism.</text>
</comment>